<dbReference type="GO" id="GO:0005737">
    <property type="term" value="C:cytoplasm"/>
    <property type="evidence" value="ECO:0007669"/>
    <property type="project" value="TreeGrafter"/>
</dbReference>
<comment type="caution">
    <text evidence="5">The sequence shown here is derived from an EMBL/GenBank/DDBJ whole genome shotgun (WGS) entry which is preliminary data.</text>
</comment>
<keyword evidence="1" id="KW-0324">Glycolysis</keyword>
<dbReference type="InterPro" id="IPR029033">
    <property type="entry name" value="His_PPase_superfam"/>
</dbReference>
<dbReference type="Proteomes" id="UP001142078">
    <property type="component" value="Unassembled WGS sequence"/>
</dbReference>
<protein>
    <submittedName>
        <fullName evidence="5">Histidine phosphatase family protein</fullName>
    </submittedName>
</protein>
<accession>A0A9X2S6P6</accession>
<gene>
    <name evidence="5" type="ORF">NSA23_16055</name>
</gene>
<dbReference type="PANTHER" id="PTHR48100">
    <property type="entry name" value="BROAD-SPECIFICITY PHOSPHATASE YOR283W-RELATED"/>
    <property type="match status" value="1"/>
</dbReference>
<keyword evidence="6" id="KW-1185">Reference proteome</keyword>
<dbReference type="InterPro" id="IPR050275">
    <property type="entry name" value="PGM_Phosphatase"/>
</dbReference>
<feature type="active site" description="Tele-phosphohistidine intermediate" evidence="3">
    <location>
        <position position="10"/>
    </location>
</feature>
<evidence type="ECO:0000313" key="6">
    <source>
        <dbReference type="Proteomes" id="UP001142078"/>
    </source>
</evidence>
<evidence type="ECO:0000256" key="2">
    <source>
        <dbReference type="ARBA" id="ARBA00023235"/>
    </source>
</evidence>
<evidence type="ECO:0000313" key="5">
    <source>
        <dbReference type="EMBL" id="MCR2045599.1"/>
    </source>
</evidence>
<organism evidence="5 6">
    <name type="scientific">Anaerosalibacter massiliensis</name>
    <dbReference type="NCBI Taxonomy" id="1347392"/>
    <lineage>
        <taxon>Bacteria</taxon>
        <taxon>Bacillati</taxon>
        <taxon>Bacillota</taxon>
        <taxon>Tissierellia</taxon>
        <taxon>Tissierellales</taxon>
        <taxon>Sporanaerobacteraceae</taxon>
        <taxon>Anaerosalibacter</taxon>
    </lineage>
</organism>
<dbReference type="AlphaFoldDB" id="A0A9X2S6P6"/>
<proteinExistence type="predicted"/>
<dbReference type="PIRSF" id="PIRSF000709">
    <property type="entry name" value="6PFK_2-Ptase"/>
    <property type="match status" value="1"/>
</dbReference>
<feature type="binding site" evidence="4">
    <location>
        <position position="59"/>
    </location>
    <ligand>
        <name>substrate</name>
    </ligand>
</feature>
<keyword evidence="2" id="KW-0413">Isomerase</keyword>
<dbReference type="SMART" id="SM00855">
    <property type="entry name" value="PGAM"/>
    <property type="match status" value="1"/>
</dbReference>
<feature type="binding site" evidence="4">
    <location>
        <begin position="9"/>
        <end position="16"/>
    </location>
    <ligand>
        <name>substrate</name>
    </ligand>
</feature>
<dbReference type="InterPro" id="IPR013078">
    <property type="entry name" value="His_Pase_superF_clade-1"/>
</dbReference>
<dbReference type="PANTHER" id="PTHR48100:SF1">
    <property type="entry name" value="HISTIDINE PHOSPHATASE FAMILY PROTEIN-RELATED"/>
    <property type="match status" value="1"/>
</dbReference>
<name>A0A9X2S6P6_9FIRM</name>
<evidence type="ECO:0000256" key="4">
    <source>
        <dbReference type="PIRSR" id="PIRSR613078-2"/>
    </source>
</evidence>
<sequence length="206" mass="24110">MLVKLYLTRHGQTEWNLQRRLQGWKNSNLTSKGRKEAVLLGERLRSVDLDIIFSSSSMRALETAEIIARDRDIEIKLEDNLREIHSGKWEGNSLLDIEKLFPEEYYIYQNAPHLYEANNGGETFFQVQKRAISVINRIIYEGEYENVLIITHGVTVRVIMAYFENYPMKKLWETPHINNTSLTLIEIDEKNINIPLYGDISHLKID</sequence>
<dbReference type="InterPro" id="IPR001345">
    <property type="entry name" value="PG/BPGM_mutase_AS"/>
</dbReference>
<dbReference type="GO" id="GO:0016791">
    <property type="term" value="F:phosphatase activity"/>
    <property type="evidence" value="ECO:0007669"/>
    <property type="project" value="TreeGrafter"/>
</dbReference>
<dbReference type="Pfam" id="PF00300">
    <property type="entry name" value="His_Phos_1"/>
    <property type="match status" value="1"/>
</dbReference>
<evidence type="ECO:0000256" key="3">
    <source>
        <dbReference type="PIRSR" id="PIRSR613078-1"/>
    </source>
</evidence>
<evidence type="ECO:0000256" key="1">
    <source>
        <dbReference type="ARBA" id="ARBA00023152"/>
    </source>
</evidence>
<dbReference type="PROSITE" id="PS00175">
    <property type="entry name" value="PG_MUTASE"/>
    <property type="match status" value="1"/>
</dbReference>
<dbReference type="EMBL" id="JANJZL010000023">
    <property type="protein sequence ID" value="MCR2045599.1"/>
    <property type="molecule type" value="Genomic_DNA"/>
</dbReference>
<dbReference type="SUPFAM" id="SSF53254">
    <property type="entry name" value="Phosphoglycerate mutase-like"/>
    <property type="match status" value="1"/>
</dbReference>
<feature type="active site" description="Proton donor/acceptor" evidence="3">
    <location>
        <position position="83"/>
    </location>
</feature>
<reference evidence="5" key="1">
    <citation type="submission" date="2022-07" db="EMBL/GenBank/DDBJ databases">
        <title>Enhanced cultured diversity of the mouse gut microbiota enables custom-made synthetic communities.</title>
        <authorList>
            <person name="Afrizal A."/>
        </authorList>
    </citation>
    <scope>NUCLEOTIDE SEQUENCE</scope>
    <source>
        <strain evidence="5">DSM 29482</strain>
    </source>
</reference>
<dbReference type="Gene3D" id="3.40.50.1240">
    <property type="entry name" value="Phosphoglycerate mutase-like"/>
    <property type="match status" value="1"/>
</dbReference>
<dbReference type="CDD" id="cd07067">
    <property type="entry name" value="HP_PGM_like"/>
    <property type="match status" value="1"/>
</dbReference>